<proteinExistence type="inferred from homology"/>
<dbReference type="GO" id="GO:0006282">
    <property type="term" value="P:regulation of DNA repair"/>
    <property type="evidence" value="ECO:0007669"/>
    <property type="project" value="InterPro"/>
</dbReference>
<sequence length="770" mass="85648">MPSLQSENIVAALGSPIRKNKLSLKFLQKKETKRALDFSESQADQPKVVEPVDSCDQVVPGPSPRPASPGLLLPCEKRENLVPFVGLNNLGNTCYLNSVLQVLYYCPGLRGGIKKLYSLSKRKEKSKEEADQKSVAEALPAQIELLGSFNSLITSMDFFHLCSVSELIRAALCCRELNPMYEGYLQHDAQEVLQCILGYIQEACDTIRQEQELDKDNIAEVKTEDVVHLGSGSSVEESKTCTEEEGQVSGKRKSDTEMGNAKKKPKSVRTKKSDVEEEIRNKPLTRSKRRSSSDIITGGDSENGEKESKEADGKKKKAKLSWLRPSGKQPSIFSKFCSVGKISCTTVKNQSKPEQENKLSEDQGQNETSEERPAQNKAEDRKAMKCQGTEHLNFHLFQGQLVLRTRCLECESFTERREDFQDISVPVLDDTTSSPDNLSEVSPDPKPELKTLTWAISQFASVERIVGEDKYFCETCHHYTEAERSLLFDKTPEVITIHLKRFSANSLELDPYVGLSKVNTPLQTPLTLSLEDWCTRPSSAKGQVYQLFAVIMHSGVTISSGHYTAYIRMSNLQDVKLWLQDSRQTEEEEEKESKQGKQVKDDLPVYDDGEVSLNLNARRGVSSANSKTGGKKLSEGGVGLLGGQRSLSSYDRGNSSSSSTHMEKAASSVSTDGSKRRKAISTQGQNTDTGVKKDPGAGEEAARTSCAEVEATEQHAFNSLLEYEGKWLLFDDCEVRMFEEQDFLRACSPETCSSSTPYLLFYRRMPEPGP</sequence>
<keyword evidence="5" id="KW-1185">Reference proteome</keyword>
<dbReference type="Pfam" id="PF00443">
    <property type="entry name" value="UCH"/>
    <property type="match status" value="1"/>
</dbReference>
<feature type="compositionally biased region" description="Basic residues" evidence="2">
    <location>
        <begin position="261"/>
        <end position="270"/>
    </location>
</feature>
<reference evidence="4" key="1">
    <citation type="submission" date="2025-08" db="UniProtKB">
        <authorList>
            <consortium name="Ensembl"/>
        </authorList>
    </citation>
    <scope>IDENTIFICATION</scope>
</reference>
<keyword evidence="1" id="KW-0645">Protease</keyword>
<dbReference type="InterPro" id="IPR018200">
    <property type="entry name" value="USP_CS"/>
</dbReference>
<feature type="region of interest" description="Disordered" evidence="2">
    <location>
        <begin position="583"/>
        <end position="700"/>
    </location>
</feature>
<feature type="compositionally biased region" description="Basic and acidic residues" evidence="2">
    <location>
        <begin position="591"/>
        <end position="603"/>
    </location>
</feature>
<evidence type="ECO:0000256" key="2">
    <source>
        <dbReference type="SAM" id="MobiDB-lite"/>
    </source>
</evidence>
<keyword evidence="1" id="KW-0378">Hydrolase</keyword>
<comment type="catalytic activity">
    <reaction evidence="1">
        <text>Thiol-dependent hydrolysis of ester, thioester, amide, peptide and isopeptide bonds formed by the C-terminal Gly of ubiquitin (a 76-residue protein attached to proteins as an intracellular targeting signal).</text>
        <dbReference type="EC" id="3.4.19.12"/>
    </reaction>
</comment>
<dbReference type="EC" id="3.4.19.12" evidence="1"/>
<feature type="compositionally biased region" description="Basic and acidic residues" evidence="2">
    <location>
        <begin position="369"/>
        <end position="382"/>
    </location>
</feature>
<feature type="domain" description="USP" evidence="3">
    <location>
        <begin position="85"/>
        <end position="765"/>
    </location>
</feature>
<dbReference type="AlphaFoldDB" id="A0A3Q3VLA4"/>
<dbReference type="InterPro" id="IPR038765">
    <property type="entry name" value="Papain-like_cys_pep_sf"/>
</dbReference>
<comment type="similarity">
    <text evidence="1">Belongs to the peptidase C19 family.</text>
</comment>
<dbReference type="GO" id="GO:0005634">
    <property type="term" value="C:nucleus"/>
    <property type="evidence" value="ECO:0007669"/>
    <property type="project" value="TreeGrafter"/>
</dbReference>
<dbReference type="PANTHER" id="PTHR24006:SF905">
    <property type="entry name" value="UBIQUITIN CARBOXYL-TERMINAL HYDROLASE 1"/>
    <property type="match status" value="1"/>
</dbReference>
<dbReference type="InterPro" id="IPR033815">
    <property type="entry name" value="USP1"/>
</dbReference>
<dbReference type="GO" id="GO:0004843">
    <property type="term" value="F:cysteine-type deubiquitinase activity"/>
    <property type="evidence" value="ECO:0007669"/>
    <property type="project" value="UniProtKB-UniRule"/>
</dbReference>
<name>A0A3Q3VLA4_MOLML</name>
<keyword evidence="1" id="KW-0788">Thiol protease</keyword>
<reference evidence="4" key="2">
    <citation type="submission" date="2025-09" db="UniProtKB">
        <authorList>
            <consortium name="Ensembl"/>
        </authorList>
    </citation>
    <scope>IDENTIFICATION</scope>
</reference>
<dbReference type="CDD" id="cd02671">
    <property type="entry name" value="Peptidase_C19O"/>
    <property type="match status" value="1"/>
</dbReference>
<evidence type="ECO:0000313" key="4">
    <source>
        <dbReference type="Ensembl" id="ENSMMOP00000002076.1"/>
    </source>
</evidence>
<protein>
    <recommendedName>
        <fullName evidence="1">Ubiquitin carboxyl-terminal hydrolase</fullName>
        <ecNumber evidence="1">3.4.19.12</ecNumber>
    </recommendedName>
</protein>
<dbReference type="PROSITE" id="PS00972">
    <property type="entry name" value="USP_1"/>
    <property type="match status" value="1"/>
</dbReference>
<dbReference type="GO" id="GO:0005829">
    <property type="term" value="C:cytosol"/>
    <property type="evidence" value="ECO:0007669"/>
    <property type="project" value="TreeGrafter"/>
</dbReference>
<dbReference type="GO" id="GO:0016579">
    <property type="term" value="P:protein deubiquitination"/>
    <property type="evidence" value="ECO:0007669"/>
    <property type="project" value="InterPro"/>
</dbReference>
<feature type="compositionally biased region" description="Basic and acidic residues" evidence="2">
    <location>
        <begin position="303"/>
        <end position="313"/>
    </location>
</feature>
<evidence type="ECO:0000259" key="3">
    <source>
        <dbReference type="PROSITE" id="PS50235"/>
    </source>
</evidence>
<feature type="compositionally biased region" description="Basic and acidic residues" evidence="2">
    <location>
        <begin position="271"/>
        <end position="281"/>
    </location>
</feature>
<organism evidence="4 5">
    <name type="scientific">Mola mola</name>
    <name type="common">Ocean sunfish</name>
    <name type="synonym">Tetraodon mola</name>
    <dbReference type="NCBI Taxonomy" id="94237"/>
    <lineage>
        <taxon>Eukaryota</taxon>
        <taxon>Metazoa</taxon>
        <taxon>Chordata</taxon>
        <taxon>Craniata</taxon>
        <taxon>Vertebrata</taxon>
        <taxon>Euteleostomi</taxon>
        <taxon>Actinopterygii</taxon>
        <taxon>Neopterygii</taxon>
        <taxon>Teleostei</taxon>
        <taxon>Neoteleostei</taxon>
        <taxon>Acanthomorphata</taxon>
        <taxon>Eupercaria</taxon>
        <taxon>Tetraodontiformes</taxon>
        <taxon>Molidae</taxon>
        <taxon>Mola</taxon>
    </lineage>
</organism>
<dbReference type="Gene3D" id="3.90.70.10">
    <property type="entry name" value="Cysteine proteinases"/>
    <property type="match status" value="2"/>
</dbReference>
<evidence type="ECO:0000313" key="5">
    <source>
        <dbReference type="Proteomes" id="UP000261620"/>
    </source>
</evidence>
<feature type="compositionally biased region" description="Basic and acidic residues" evidence="2">
    <location>
        <begin position="351"/>
        <end position="361"/>
    </location>
</feature>
<keyword evidence="1" id="KW-0833">Ubl conjugation pathway</keyword>
<feature type="compositionally biased region" description="Low complexity" evidence="2">
    <location>
        <begin position="646"/>
        <end position="659"/>
    </location>
</feature>
<accession>A0A3Q3VLA4</accession>
<dbReference type="GO" id="GO:0004197">
    <property type="term" value="F:cysteine-type endopeptidase activity"/>
    <property type="evidence" value="ECO:0007669"/>
    <property type="project" value="InterPro"/>
</dbReference>
<feature type="region of interest" description="Disordered" evidence="2">
    <location>
        <begin position="348"/>
        <end position="382"/>
    </location>
</feature>
<dbReference type="PROSITE" id="PS00973">
    <property type="entry name" value="USP_2"/>
    <property type="match status" value="1"/>
</dbReference>
<feature type="region of interest" description="Disordered" evidence="2">
    <location>
        <begin position="229"/>
        <end position="324"/>
    </location>
</feature>
<dbReference type="SUPFAM" id="SSF54001">
    <property type="entry name" value="Cysteine proteinases"/>
    <property type="match status" value="1"/>
</dbReference>
<dbReference type="Proteomes" id="UP000261620">
    <property type="component" value="Unplaced"/>
</dbReference>
<feature type="compositionally biased region" description="Polar residues" evidence="2">
    <location>
        <begin position="680"/>
        <end position="689"/>
    </location>
</feature>
<dbReference type="Ensembl" id="ENSMMOT00000002112.1">
    <property type="protein sequence ID" value="ENSMMOP00000002076.1"/>
    <property type="gene ID" value="ENSMMOG00000001698.1"/>
</dbReference>
<dbReference type="InterPro" id="IPR050164">
    <property type="entry name" value="Peptidase_C19"/>
</dbReference>
<feature type="compositionally biased region" description="Basic and acidic residues" evidence="2">
    <location>
        <begin position="690"/>
        <end position="700"/>
    </location>
</feature>
<dbReference type="PROSITE" id="PS50235">
    <property type="entry name" value="USP_3"/>
    <property type="match status" value="1"/>
</dbReference>
<dbReference type="InterPro" id="IPR028889">
    <property type="entry name" value="USP"/>
</dbReference>
<evidence type="ECO:0000256" key="1">
    <source>
        <dbReference type="RuleBase" id="RU366025"/>
    </source>
</evidence>
<dbReference type="PANTHER" id="PTHR24006">
    <property type="entry name" value="UBIQUITIN CARBOXYL-TERMINAL HYDROLASE"/>
    <property type="match status" value="1"/>
</dbReference>
<dbReference type="InterPro" id="IPR001394">
    <property type="entry name" value="Peptidase_C19_UCH"/>
</dbReference>
<dbReference type="GO" id="GO:0006508">
    <property type="term" value="P:proteolysis"/>
    <property type="evidence" value="ECO:0007669"/>
    <property type="project" value="UniProtKB-KW"/>
</dbReference>